<keyword evidence="1" id="KW-0472">Membrane</keyword>
<feature type="transmembrane region" description="Helical" evidence="1">
    <location>
        <begin position="54"/>
        <end position="74"/>
    </location>
</feature>
<reference evidence="3" key="1">
    <citation type="submission" date="2018-05" db="EMBL/GenBank/DDBJ databases">
        <title>Pseudarcicella sp. HME7025 Genome sequencing and assembly.</title>
        <authorList>
            <person name="Kim H."/>
            <person name="Kang H."/>
            <person name="Joh K."/>
        </authorList>
    </citation>
    <scope>NUCLEOTIDE SEQUENCE [LARGE SCALE GENOMIC DNA]</scope>
    <source>
        <strain evidence="3">HME7025</strain>
    </source>
</reference>
<keyword evidence="1" id="KW-1133">Transmembrane helix</keyword>
<dbReference type="RefSeq" id="WP_154401979.1">
    <property type="nucleotide sequence ID" value="NZ_CP029346.1"/>
</dbReference>
<dbReference type="Proteomes" id="UP000245468">
    <property type="component" value="Chromosome"/>
</dbReference>
<accession>A0A2S2DYC5</accession>
<evidence type="ECO:0000256" key="1">
    <source>
        <dbReference type="SAM" id="Phobius"/>
    </source>
</evidence>
<keyword evidence="1" id="KW-0812">Transmembrane</keyword>
<feature type="transmembrane region" description="Helical" evidence="1">
    <location>
        <begin position="110"/>
        <end position="128"/>
    </location>
</feature>
<protein>
    <submittedName>
        <fullName evidence="2">Uncharacterized protein</fullName>
    </submittedName>
</protein>
<name>A0A2S2DYC5_9BACT</name>
<proteinExistence type="predicted"/>
<gene>
    <name evidence="2" type="ORF">HME7025_02581</name>
</gene>
<dbReference type="EMBL" id="CP029346">
    <property type="protein sequence ID" value="AWL10421.1"/>
    <property type="molecule type" value="Genomic_DNA"/>
</dbReference>
<dbReference type="KEGG" id="psez:HME7025_02581"/>
<dbReference type="AlphaFoldDB" id="A0A2S2DYC5"/>
<feature type="transmembrane region" description="Helical" evidence="1">
    <location>
        <begin position="81"/>
        <end position="98"/>
    </location>
</feature>
<evidence type="ECO:0000313" key="2">
    <source>
        <dbReference type="EMBL" id="AWL10421.1"/>
    </source>
</evidence>
<feature type="transmembrane region" description="Helical" evidence="1">
    <location>
        <begin position="12"/>
        <end position="34"/>
    </location>
</feature>
<organism evidence="2 3">
    <name type="scientific">Aquirufa nivalisilvae</name>
    <dbReference type="NCBI Taxonomy" id="2516557"/>
    <lineage>
        <taxon>Bacteria</taxon>
        <taxon>Pseudomonadati</taxon>
        <taxon>Bacteroidota</taxon>
        <taxon>Cytophagia</taxon>
        <taxon>Cytophagales</taxon>
        <taxon>Flectobacillaceae</taxon>
        <taxon>Aquirufa</taxon>
    </lineage>
</organism>
<keyword evidence="3" id="KW-1185">Reference proteome</keyword>
<sequence length="133" mass="15290">MKKWISFKLSVQIFLGFIFLAILFHLLVMAGIIAPDVVWGGRVQNQDELIKMESISFIILVFMALIIAIKARWIFFKIAKVADYVVWLIPLLFFLNTLGNSQALNPMERFIFTPITLVLTLISLRIALEKIPH</sequence>
<evidence type="ECO:0000313" key="3">
    <source>
        <dbReference type="Proteomes" id="UP000245468"/>
    </source>
</evidence>
<dbReference type="OrthoDB" id="2868029at2"/>